<dbReference type="Proteomes" id="UP000249464">
    <property type="component" value="Unassembled WGS sequence"/>
</dbReference>
<organism evidence="4 5">
    <name type="scientific">Microbotryum silenes-dioicae</name>
    <dbReference type="NCBI Taxonomy" id="796604"/>
    <lineage>
        <taxon>Eukaryota</taxon>
        <taxon>Fungi</taxon>
        <taxon>Dikarya</taxon>
        <taxon>Basidiomycota</taxon>
        <taxon>Pucciniomycotina</taxon>
        <taxon>Microbotryomycetes</taxon>
        <taxon>Microbotryales</taxon>
        <taxon>Microbotryaceae</taxon>
        <taxon>Microbotryum</taxon>
    </lineage>
</organism>
<protein>
    <submittedName>
        <fullName evidence="4">BQ5605_C013g07198 protein</fullName>
    </submittedName>
</protein>
<name>A0A2X0NVD4_9BASI</name>
<dbReference type="SUPFAM" id="SSF55797">
    <property type="entry name" value="PR-1-like"/>
    <property type="match status" value="1"/>
</dbReference>
<proteinExistence type="predicted"/>
<dbReference type="InterPro" id="IPR001283">
    <property type="entry name" value="CRISP-related"/>
</dbReference>
<dbReference type="PANTHER" id="PTHR10334">
    <property type="entry name" value="CYSTEINE-RICH SECRETORY PROTEIN-RELATED"/>
    <property type="match status" value="1"/>
</dbReference>
<evidence type="ECO:0000313" key="4">
    <source>
        <dbReference type="EMBL" id="SGY14993.1"/>
    </source>
</evidence>
<feature type="compositionally biased region" description="Low complexity" evidence="1">
    <location>
        <begin position="226"/>
        <end position="257"/>
    </location>
</feature>
<dbReference type="InterPro" id="IPR035940">
    <property type="entry name" value="CAP_sf"/>
</dbReference>
<dbReference type="AlphaFoldDB" id="A0A2X0NVD4"/>
<evidence type="ECO:0000256" key="1">
    <source>
        <dbReference type="SAM" id="MobiDB-lite"/>
    </source>
</evidence>
<reference evidence="4 5" key="1">
    <citation type="submission" date="2016-11" db="EMBL/GenBank/DDBJ databases">
        <authorList>
            <person name="Jaros S."/>
            <person name="Januszkiewicz K."/>
            <person name="Wedrychowicz H."/>
        </authorList>
    </citation>
    <scope>NUCLEOTIDE SEQUENCE [LARGE SCALE GENOMIC DNA]</scope>
</reference>
<evidence type="ECO:0000256" key="2">
    <source>
        <dbReference type="SAM" id="SignalP"/>
    </source>
</evidence>
<evidence type="ECO:0000259" key="3">
    <source>
        <dbReference type="SMART" id="SM00198"/>
    </source>
</evidence>
<feature type="region of interest" description="Disordered" evidence="1">
    <location>
        <begin position="223"/>
        <end position="257"/>
    </location>
</feature>
<dbReference type="InterPro" id="IPR014044">
    <property type="entry name" value="CAP_dom"/>
</dbReference>
<feature type="domain" description="SCP" evidence="3">
    <location>
        <begin position="258"/>
        <end position="368"/>
    </location>
</feature>
<dbReference type="Pfam" id="PF00188">
    <property type="entry name" value="CAP"/>
    <property type="match status" value="1"/>
</dbReference>
<feature type="signal peptide" evidence="2">
    <location>
        <begin position="1"/>
        <end position="20"/>
    </location>
</feature>
<dbReference type="InterPro" id="IPR009030">
    <property type="entry name" value="Growth_fac_rcpt_cys_sf"/>
</dbReference>
<dbReference type="Gene3D" id="3.40.33.10">
    <property type="entry name" value="CAP"/>
    <property type="match status" value="1"/>
</dbReference>
<feature type="chain" id="PRO_5016012331" evidence="2">
    <location>
        <begin position="21"/>
        <end position="431"/>
    </location>
</feature>
<dbReference type="SUPFAM" id="SSF57184">
    <property type="entry name" value="Growth factor receptor domain"/>
    <property type="match status" value="1"/>
</dbReference>
<keyword evidence="2" id="KW-0732">Signal</keyword>
<dbReference type="PRINTS" id="PR00837">
    <property type="entry name" value="V5TPXLIKE"/>
</dbReference>
<gene>
    <name evidence="4" type="primary">BQ5605_C013g07198</name>
    <name evidence="4" type="ORF">BQ5605_C013G07198</name>
</gene>
<accession>A0A2X0NVD4</accession>
<dbReference type="SMART" id="SM00198">
    <property type="entry name" value="SCP"/>
    <property type="match status" value="1"/>
</dbReference>
<dbReference type="EMBL" id="FQNC01000013">
    <property type="protein sequence ID" value="SGY14993.1"/>
    <property type="molecule type" value="Genomic_DNA"/>
</dbReference>
<evidence type="ECO:0000313" key="5">
    <source>
        <dbReference type="Proteomes" id="UP000249464"/>
    </source>
</evidence>
<sequence length="431" mass="45602">MLTPTLTLFVLATSAISVTASTSGVSDVLFRVGGAQHHDPELLVARGTKPKRSALDRFGASLTATGSSGFTQCGQADVVFKGSGNARPLSLVLIDPGKASAAFKAGLSTFKEAQALSPYAIYSVSARDGQAFRFTLPVPSRYGFDAYAYFNNGTGKYLGAGTRRVGAPILNAAKCIVSCRKDHYSFANECKKCSSTFGSNTLTCDASGAKTCSKNSVVKNGKCPSATETRPTTTANLTTTRQTTLAATPTGSSRSSTSVETLSLNEHNKFRAAHGANPLIWDDTLAKYAQNYANKCVFKHSGGPYGENLAAIAGDASATVLSGIKSWENEESQFNCTNPVYSHYTQMVWRSTTKIGCAEANCPPGSIFSKSSCWDGLSSFFLVRGLVDHPAGSCSLTGPSLNNQKYWICEYSDTVGNFGDAANYCKNVNGK</sequence>
<dbReference type="STRING" id="796604.A0A2X0NVD4"/>
<keyword evidence="5" id="KW-1185">Reference proteome</keyword>